<keyword evidence="7" id="KW-1185">Reference proteome</keyword>
<dbReference type="InterPro" id="IPR036513">
    <property type="entry name" value="STAS_dom_sf"/>
</dbReference>
<dbReference type="GO" id="GO:0043856">
    <property type="term" value="F:anti-sigma factor antagonist activity"/>
    <property type="evidence" value="ECO:0007669"/>
    <property type="project" value="InterPro"/>
</dbReference>
<comment type="function">
    <text evidence="3">Positive regulator of sigma-B activity. Non-phosphorylated RsbV binds to RsbW, preventing its association with sigma-B. When phosphorylated, releases RsbW, which is then free to complex with and inactivate sigma-B.</text>
</comment>
<dbReference type="NCBIfam" id="TIGR00377">
    <property type="entry name" value="ant_ant_sig"/>
    <property type="match status" value="1"/>
</dbReference>
<dbReference type="AlphaFoldDB" id="A0A0M0L8J4"/>
<dbReference type="Proteomes" id="UP000036867">
    <property type="component" value="Unassembled WGS sequence"/>
</dbReference>
<feature type="domain" description="STAS" evidence="5">
    <location>
        <begin position="14"/>
        <end position="113"/>
    </location>
</feature>
<sequence>MDIKLETVNAQKSIAYVNGEIDAFTAPKLREQLNNIKLTESIQIELDFHDVVYMDSTGLGVIVAFYKNVISAGGDVKLIGLSPRLYRLFNITGLSDIMNIEEEGKATTNHEGI</sequence>
<gene>
    <name evidence="6" type="ORF">AMD00_22425</name>
</gene>
<dbReference type="PANTHER" id="PTHR33495">
    <property type="entry name" value="ANTI-SIGMA FACTOR ANTAGONIST TM_1081-RELATED-RELATED"/>
    <property type="match status" value="1"/>
</dbReference>
<dbReference type="SUPFAM" id="SSF52091">
    <property type="entry name" value="SpoIIaa-like"/>
    <property type="match status" value="1"/>
</dbReference>
<comment type="similarity">
    <text evidence="1 4">Belongs to the anti-sigma-factor antagonist family.</text>
</comment>
<dbReference type="CDD" id="cd07043">
    <property type="entry name" value="STAS_anti-anti-sigma_factors"/>
    <property type="match status" value="1"/>
</dbReference>
<comment type="caution">
    <text evidence="6">The sequence shown here is derived from an EMBL/GenBank/DDBJ whole genome shotgun (WGS) entry which is preliminary data.</text>
</comment>
<dbReference type="Gene3D" id="3.30.750.24">
    <property type="entry name" value="STAS domain"/>
    <property type="match status" value="1"/>
</dbReference>
<accession>A0A0M0L8J4</accession>
<evidence type="ECO:0000256" key="1">
    <source>
        <dbReference type="ARBA" id="ARBA00009013"/>
    </source>
</evidence>
<organism evidence="6 7">
    <name type="scientific">Viridibacillus arvi</name>
    <dbReference type="NCBI Taxonomy" id="263475"/>
    <lineage>
        <taxon>Bacteria</taxon>
        <taxon>Bacillati</taxon>
        <taxon>Bacillota</taxon>
        <taxon>Bacilli</taxon>
        <taxon>Bacillales</taxon>
        <taxon>Caryophanaceae</taxon>
        <taxon>Viridibacillus</taxon>
    </lineage>
</organism>
<name>A0A0M0L8J4_9BACL</name>
<dbReference type="PANTHER" id="PTHR33495:SF9">
    <property type="entry name" value="ANTI-SIGMA-B FACTOR ANTAGONIST"/>
    <property type="match status" value="1"/>
</dbReference>
<dbReference type="InterPro" id="IPR002645">
    <property type="entry name" value="STAS_dom"/>
</dbReference>
<proteinExistence type="inferred from homology"/>
<dbReference type="InterPro" id="IPR003658">
    <property type="entry name" value="Anti-sigma_ant"/>
</dbReference>
<evidence type="ECO:0000256" key="4">
    <source>
        <dbReference type="RuleBase" id="RU003749"/>
    </source>
</evidence>
<dbReference type="EMBL" id="LILB01000009">
    <property type="protein sequence ID" value="KOO47416.1"/>
    <property type="molecule type" value="Genomic_DNA"/>
</dbReference>
<evidence type="ECO:0000259" key="5">
    <source>
        <dbReference type="PROSITE" id="PS50801"/>
    </source>
</evidence>
<evidence type="ECO:0000256" key="3">
    <source>
        <dbReference type="ARBA" id="ARBA00024670"/>
    </source>
</evidence>
<dbReference type="Pfam" id="PF01740">
    <property type="entry name" value="STAS"/>
    <property type="match status" value="1"/>
</dbReference>
<keyword evidence="2" id="KW-0597">Phosphoprotein</keyword>
<protein>
    <recommendedName>
        <fullName evidence="4">Anti-sigma factor antagonist</fullName>
    </recommendedName>
</protein>
<evidence type="ECO:0000313" key="7">
    <source>
        <dbReference type="Proteomes" id="UP000036867"/>
    </source>
</evidence>
<reference evidence="7" key="1">
    <citation type="submission" date="2015-08" db="EMBL/GenBank/DDBJ databases">
        <title>Fjat-10028 dsm 16317.</title>
        <authorList>
            <person name="Liu B."/>
            <person name="Wang J."/>
            <person name="Zhu Y."/>
            <person name="Liu G."/>
            <person name="Chen Q."/>
            <person name="Chen Z."/>
            <person name="Lan J."/>
            <person name="Che J."/>
            <person name="Ge C."/>
            <person name="Shi H."/>
            <person name="Pan Z."/>
            <person name="Liu X."/>
        </authorList>
    </citation>
    <scope>NUCLEOTIDE SEQUENCE [LARGE SCALE GENOMIC DNA]</scope>
    <source>
        <strain evidence="7">DSM 16317</strain>
    </source>
</reference>
<dbReference type="STRING" id="263475.AMD00_22425"/>
<evidence type="ECO:0000313" key="6">
    <source>
        <dbReference type="EMBL" id="KOO47416.1"/>
    </source>
</evidence>
<evidence type="ECO:0000256" key="2">
    <source>
        <dbReference type="ARBA" id="ARBA00022553"/>
    </source>
</evidence>
<dbReference type="PROSITE" id="PS50801">
    <property type="entry name" value="STAS"/>
    <property type="match status" value="1"/>
</dbReference>
<dbReference type="PATRIC" id="fig|263475.3.peg.286"/>